<accession>A0A7M7KVF1</accession>
<dbReference type="Gene3D" id="2.40.100.10">
    <property type="entry name" value="Cyclophilin-like"/>
    <property type="match status" value="1"/>
</dbReference>
<feature type="compositionally biased region" description="Basic and acidic residues" evidence="7">
    <location>
        <begin position="233"/>
        <end position="243"/>
    </location>
</feature>
<comment type="subcellular location">
    <subcellularLocation>
        <location evidence="1">Nucleus</location>
    </subcellularLocation>
</comment>
<feature type="compositionally biased region" description="Acidic residues" evidence="7">
    <location>
        <begin position="441"/>
        <end position="454"/>
    </location>
</feature>
<organism evidence="9 10">
    <name type="scientific">Varroa destructor</name>
    <name type="common">Honeybee mite</name>
    <dbReference type="NCBI Taxonomy" id="109461"/>
    <lineage>
        <taxon>Eukaryota</taxon>
        <taxon>Metazoa</taxon>
        <taxon>Ecdysozoa</taxon>
        <taxon>Arthropoda</taxon>
        <taxon>Chelicerata</taxon>
        <taxon>Arachnida</taxon>
        <taxon>Acari</taxon>
        <taxon>Parasitiformes</taxon>
        <taxon>Mesostigmata</taxon>
        <taxon>Gamasina</taxon>
        <taxon>Dermanyssoidea</taxon>
        <taxon>Varroidae</taxon>
        <taxon>Varroa</taxon>
    </lineage>
</organism>
<sequence length="516" mass="59263">MSNIYIQEPPTNGKVILHTTVGPIDIELWSKETPKACRNFVQLCLEGFYDGTIFHRLIKGMCVQGGDPTGTGEGGQSIYGKPFRDEFHSRLRFVRRGLIAMASGGKDDNGSQFFFTLAATPHLNNKHTIFGKVAGDTLYNMLKLEDVDVDADDRPTFPQKIRRAEVIDNPFPDIEPRKSKDKEATDRLHEDRKRSKDKGKKDFKLLSFGDEAEEEEEELTEIVQKQFRGKSKSSHDLLKDDKTLSSQPAFIRELDSDDSSERDSSKVNKRQEGSKESASVERIREKIKEKSDRRHNTRETPEPDVNVDNYFEEERKQRARKEIEKTRNEFKKLKKEMKDNDRKRKEKAADRNATADQKEEKAAKAKFKETQEAAGDNDLLVSFFAEQAMYSKSTTARLKKTNKGDREAATLAKLELFKAKLHQQSTSATGANKRKHADNSSEADEDKNADEDDSNWMQHELRFEEQGPVLAKDATTQKEDMYDITDPRHPLNARKRKEHSHRRECRGGRDYKSGRR</sequence>
<evidence type="ECO:0000313" key="10">
    <source>
        <dbReference type="Proteomes" id="UP000594260"/>
    </source>
</evidence>
<dbReference type="GO" id="GO:0071013">
    <property type="term" value="C:catalytic step 2 spliceosome"/>
    <property type="evidence" value="ECO:0007669"/>
    <property type="project" value="TreeGrafter"/>
</dbReference>
<dbReference type="OMA" id="DDWYDVY"/>
<dbReference type="InterPro" id="IPR044666">
    <property type="entry name" value="Cyclophilin_A-like"/>
</dbReference>
<keyword evidence="10" id="KW-1185">Reference proteome</keyword>
<evidence type="ECO:0000256" key="2">
    <source>
        <dbReference type="ARBA" id="ARBA00007365"/>
    </source>
</evidence>
<dbReference type="SUPFAM" id="SSF50891">
    <property type="entry name" value="Cyclophilin-like"/>
    <property type="match status" value="1"/>
</dbReference>
<dbReference type="AlphaFoldDB" id="A0A7M7KVF1"/>
<evidence type="ECO:0000313" key="9">
    <source>
        <dbReference type="EnsemblMetazoa" id="XP_022672590"/>
    </source>
</evidence>
<dbReference type="FunFam" id="2.40.100.10:FF:000007">
    <property type="entry name" value="Peptidyl-prolyl cis-trans isomerase CWC27 homolog"/>
    <property type="match status" value="1"/>
</dbReference>
<dbReference type="GO" id="GO:0003755">
    <property type="term" value="F:peptidyl-prolyl cis-trans isomerase activity"/>
    <property type="evidence" value="ECO:0007669"/>
    <property type="project" value="InterPro"/>
</dbReference>
<feature type="compositionally biased region" description="Basic and acidic residues" evidence="7">
    <location>
        <begin position="505"/>
        <end position="516"/>
    </location>
</feature>
<dbReference type="InterPro" id="IPR002130">
    <property type="entry name" value="Cyclophilin-type_PPIase_dom"/>
</dbReference>
<evidence type="ECO:0000259" key="8">
    <source>
        <dbReference type="PROSITE" id="PS50072"/>
    </source>
</evidence>
<feature type="compositionally biased region" description="Basic and acidic residues" evidence="7">
    <location>
        <begin position="475"/>
        <end position="489"/>
    </location>
</feature>
<feature type="compositionally biased region" description="Basic and acidic residues" evidence="7">
    <location>
        <begin position="356"/>
        <end position="371"/>
    </location>
</feature>
<evidence type="ECO:0000256" key="3">
    <source>
        <dbReference type="ARBA" id="ARBA00023242"/>
    </source>
</evidence>
<feature type="compositionally biased region" description="Basic and acidic residues" evidence="7">
    <location>
        <begin position="259"/>
        <end position="301"/>
    </location>
</feature>
<keyword evidence="3" id="KW-0539">Nucleus</keyword>
<evidence type="ECO:0000256" key="1">
    <source>
        <dbReference type="ARBA" id="ARBA00004123"/>
    </source>
</evidence>
<dbReference type="EnsemblMetazoa" id="XM_022816855">
    <property type="protein sequence ID" value="XP_022672590"/>
    <property type="gene ID" value="LOC111255181"/>
</dbReference>
<dbReference type="CDD" id="cd01925">
    <property type="entry name" value="cyclophilin_CeCYP16-like"/>
    <property type="match status" value="1"/>
</dbReference>
<evidence type="ECO:0000256" key="5">
    <source>
        <dbReference type="ARBA" id="ARBA00042090"/>
    </source>
</evidence>
<dbReference type="PRINTS" id="PR00153">
    <property type="entry name" value="CSAPPISMRASE"/>
</dbReference>
<name>A0A7M7KVF1_VARDE</name>
<dbReference type="GeneID" id="111255181"/>
<evidence type="ECO:0000256" key="4">
    <source>
        <dbReference type="ARBA" id="ARBA00040027"/>
    </source>
</evidence>
<dbReference type="RefSeq" id="XP_022672590.1">
    <property type="nucleotide sequence ID" value="XM_022816855.1"/>
</dbReference>
<comment type="subunit">
    <text evidence="6">Part of the activated spliceosome B/catalytic step 1 spliceosome, one of the forms of the spliceosome which has a well-formed active site but still cannot catalyze the branching reaction and is composed at least of 52 proteins, the U2, U5 and U6 snRNAs and the pre-mRNA. Recruited during early steps of activated spliceosome B maturation, it is probably one of the first proteins released from this complex as he matures to the spliceosome C complex. Component of the minor spliceosome, which splices U12-type introns.</text>
</comment>
<feature type="region of interest" description="Disordered" evidence="7">
    <location>
        <begin position="225"/>
        <end position="372"/>
    </location>
</feature>
<dbReference type="InParanoid" id="A0A7M7KVF1"/>
<feature type="region of interest" description="Disordered" evidence="7">
    <location>
        <begin position="160"/>
        <end position="196"/>
    </location>
</feature>
<feature type="domain" description="PPIase cyclophilin-type" evidence="8">
    <location>
        <begin position="18"/>
        <end position="166"/>
    </location>
</feature>
<dbReference type="KEGG" id="vde:111255181"/>
<protein>
    <recommendedName>
        <fullName evidence="4">Spliceosome-associated protein CWC27 homolog</fullName>
    </recommendedName>
    <alternativeName>
        <fullName evidence="5">Probable inactive peptidyl-prolyl cis-trans isomerase CWC27 homolog</fullName>
    </alternativeName>
</protein>
<reference evidence="9" key="1">
    <citation type="submission" date="2021-01" db="UniProtKB">
        <authorList>
            <consortium name="EnsemblMetazoa"/>
        </authorList>
    </citation>
    <scope>IDENTIFICATION</scope>
</reference>
<dbReference type="PANTHER" id="PTHR45625:SF6">
    <property type="entry name" value="SPLICEOSOME-ASSOCIATED PROTEIN CWC27 HOMOLOG"/>
    <property type="match status" value="1"/>
</dbReference>
<dbReference type="OrthoDB" id="442970at2759"/>
<comment type="similarity">
    <text evidence="2">Belongs to the cyclophilin-type PPIase family.</text>
</comment>
<feature type="compositionally biased region" description="Basic residues" evidence="7">
    <location>
        <begin position="491"/>
        <end position="504"/>
    </location>
</feature>
<dbReference type="PANTHER" id="PTHR45625">
    <property type="entry name" value="PEPTIDYL-PROLYL CIS-TRANS ISOMERASE-RELATED"/>
    <property type="match status" value="1"/>
</dbReference>
<feature type="region of interest" description="Disordered" evidence="7">
    <location>
        <begin position="422"/>
        <end position="516"/>
    </location>
</feature>
<feature type="compositionally biased region" description="Basic and acidic residues" evidence="7">
    <location>
        <begin position="312"/>
        <end position="350"/>
    </location>
</feature>
<evidence type="ECO:0000256" key="7">
    <source>
        <dbReference type="SAM" id="MobiDB-lite"/>
    </source>
</evidence>
<proteinExistence type="inferred from homology"/>
<dbReference type="PROSITE" id="PS50072">
    <property type="entry name" value="CSA_PPIASE_2"/>
    <property type="match status" value="1"/>
</dbReference>
<dbReference type="FunCoup" id="A0A7M7KVF1">
    <property type="interactions" value="825"/>
</dbReference>
<feature type="compositionally biased region" description="Basic and acidic residues" evidence="7">
    <location>
        <begin position="174"/>
        <end position="196"/>
    </location>
</feature>
<evidence type="ECO:0000256" key="6">
    <source>
        <dbReference type="ARBA" id="ARBA00046368"/>
    </source>
</evidence>
<dbReference type="Pfam" id="PF00160">
    <property type="entry name" value="Pro_isomerase"/>
    <property type="match status" value="1"/>
</dbReference>
<dbReference type="InterPro" id="IPR029000">
    <property type="entry name" value="Cyclophilin-like_dom_sf"/>
</dbReference>
<dbReference type="Proteomes" id="UP000594260">
    <property type="component" value="Unplaced"/>
</dbReference>